<dbReference type="Pfam" id="PF04828">
    <property type="entry name" value="GFA"/>
    <property type="match status" value="1"/>
</dbReference>
<dbReference type="InterPro" id="IPR006913">
    <property type="entry name" value="CENP-V/GFA"/>
</dbReference>
<keyword evidence="2" id="KW-0479">Metal-binding</keyword>
<keyword evidence="4" id="KW-0456">Lyase</keyword>
<evidence type="ECO:0000259" key="5">
    <source>
        <dbReference type="PROSITE" id="PS51891"/>
    </source>
</evidence>
<proteinExistence type="inferred from homology"/>
<dbReference type="Gene3D" id="3.90.1590.10">
    <property type="entry name" value="glutathione-dependent formaldehyde- activating enzyme (gfa)"/>
    <property type="match status" value="1"/>
</dbReference>
<name>A0A562NI19_9RHOB</name>
<evidence type="ECO:0000313" key="7">
    <source>
        <dbReference type="Proteomes" id="UP000316225"/>
    </source>
</evidence>
<protein>
    <recommendedName>
        <fullName evidence="5">CENP-V/GFA domain-containing protein</fullName>
    </recommendedName>
</protein>
<evidence type="ECO:0000256" key="2">
    <source>
        <dbReference type="ARBA" id="ARBA00022723"/>
    </source>
</evidence>
<dbReference type="GO" id="GO:0046872">
    <property type="term" value="F:metal ion binding"/>
    <property type="evidence" value="ECO:0007669"/>
    <property type="project" value="UniProtKB-KW"/>
</dbReference>
<dbReference type="RefSeq" id="WP_145399118.1">
    <property type="nucleotide sequence ID" value="NZ_VLKU01000009.1"/>
</dbReference>
<accession>A0A562NI19</accession>
<dbReference type="SUPFAM" id="SSF51316">
    <property type="entry name" value="Mss4-like"/>
    <property type="match status" value="1"/>
</dbReference>
<organism evidence="6 7">
    <name type="scientific">Paracoccus sulfuroxidans</name>
    <dbReference type="NCBI Taxonomy" id="384678"/>
    <lineage>
        <taxon>Bacteria</taxon>
        <taxon>Pseudomonadati</taxon>
        <taxon>Pseudomonadota</taxon>
        <taxon>Alphaproteobacteria</taxon>
        <taxon>Rhodobacterales</taxon>
        <taxon>Paracoccaceae</taxon>
        <taxon>Paracoccus</taxon>
    </lineage>
</organism>
<evidence type="ECO:0000313" key="6">
    <source>
        <dbReference type="EMBL" id="TWI31581.1"/>
    </source>
</evidence>
<reference evidence="6 7" key="1">
    <citation type="journal article" date="2015" name="Stand. Genomic Sci.">
        <title>Genomic Encyclopedia of Bacterial and Archaeal Type Strains, Phase III: the genomes of soil and plant-associated and newly described type strains.</title>
        <authorList>
            <person name="Whitman W.B."/>
            <person name="Woyke T."/>
            <person name="Klenk H.P."/>
            <person name="Zhou Y."/>
            <person name="Lilburn T.G."/>
            <person name="Beck B.J."/>
            <person name="De Vos P."/>
            <person name="Vandamme P."/>
            <person name="Eisen J.A."/>
            <person name="Garrity G."/>
            <person name="Hugenholtz P."/>
            <person name="Kyrpides N.C."/>
        </authorList>
    </citation>
    <scope>NUCLEOTIDE SEQUENCE [LARGE SCALE GENOMIC DNA]</scope>
    <source>
        <strain evidence="6 7">CGMCC 1.5364</strain>
    </source>
</reference>
<gene>
    <name evidence="6" type="ORF">IQ24_03034</name>
</gene>
<dbReference type="PROSITE" id="PS51891">
    <property type="entry name" value="CENP_V_GFA"/>
    <property type="match status" value="1"/>
</dbReference>
<keyword evidence="7" id="KW-1185">Reference proteome</keyword>
<dbReference type="PANTHER" id="PTHR33337:SF3">
    <property type="entry name" value="CENP-V_GFA DOMAIN-CONTAINING PROTEIN"/>
    <property type="match status" value="1"/>
</dbReference>
<keyword evidence="3" id="KW-0862">Zinc</keyword>
<dbReference type="GO" id="GO:0016846">
    <property type="term" value="F:carbon-sulfur lyase activity"/>
    <property type="evidence" value="ECO:0007669"/>
    <property type="project" value="InterPro"/>
</dbReference>
<comment type="caution">
    <text evidence="6">The sequence shown here is derived from an EMBL/GenBank/DDBJ whole genome shotgun (WGS) entry which is preliminary data.</text>
</comment>
<evidence type="ECO:0000256" key="4">
    <source>
        <dbReference type="ARBA" id="ARBA00023239"/>
    </source>
</evidence>
<sequence>MLTGGCQCGAVRYHVDADPVAIYCCHCSECRHQSSSAFGISVIVPVTAVTLLQGELRIWSRPTLSGKKLDCAFCPTCGSRLWHVEDPPGDTLSLKGGSIDGGVDLTEAAHIWTASKLPGVVLPPDVSTFPGEPV</sequence>
<dbReference type="Proteomes" id="UP000316225">
    <property type="component" value="Unassembled WGS sequence"/>
</dbReference>
<dbReference type="PANTHER" id="PTHR33337">
    <property type="entry name" value="GFA DOMAIN-CONTAINING PROTEIN"/>
    <property type="match status" value="1"/>
</dbReference>
<comment type="similarity">
    <text evidence="1">Belongs to the Gfa family.</text>
</comment>
<dbReference type="OrthoDB" id="9807246at2"/>
<evidence type="ECO:0000256" key="1">
    <source>
        <dbReference type="ARBA" id="ARBA00005495"/>
    </source>
</evidence>
<dbReference type="EMBL" id="VLKU01000009">
    <property type="protein sequence ID" value="TWI31581.1"/>
    <property type="molecule type" value="Genomic_DNA"/>
</dbReference>
<dbReference type="InterPro" id="IPR011057">
    <property type="entry name" value="Mss4-like_sf"/>
</dbReference>
<feature type="domain" description="CENP-V/GFA" evidence="5">
    <location>
        <begin position="2"/>
        <end position="113"/>
    </location>
</feature>
<dbReference type="AlphaFoldDB" id="A0A562NI19"/>
<evidence type="ECO:0000256" key="3">
    <source>
        <dbReference type="ARBA" id="ARBA00022833"/>
    </source>
</evidence>